<feature type="region of interest" description="Disordered" evidence="1">
    <location>
        <begin position="312"/>
        <end position="350"/>
    </location>
</feature>
<dbReference type="InterPro" id="IPR013103">
    <property type="entry name" value="RVT_2"/>
</dbReference>
<feature type="domain" description="Retrotransposon Copia-like N-terminal" evidence="3">
    <location>
        <begin position="27"/>
        <end position="70"/>
    </location>
</feature>
<dbReference type="InterPro" id="IPR043502">
    <property type="entry name" value="DNA/RNA_pol_sf"/>
</dbReference>
<organism evidence="5 6">
    <name type="scientific">Vitis vinifera</name>
    <name type="common">Grape</name>
    <dbReference type="NCBI Taxonomy" id="29760"/>
    <lineage>
        <taxon>Eukaryota</taxon>
        <taxon>Viridiplantae</taxon>
        <taxon>Streptophyta</taxon>
        <taxon>Embryophyta</taxon>
        <taxon>Tracheophyta</taxon>
        <taxon>Spermatophyta</taxon>
        <taxon>Magnoliopsida</taxon>
        <taxon>eudicotyledons</taxon>
        <taxon>Gunneridae</taxon>
        <taxon>Pentapetalae</taxon>
        <taxon>rosids</taxon>
        <taxon>Vitales</taxon>
        <taxon>Vitaceae</taxon>
        <taxon>Viteae</taxon>
        <taxon>Vitis</taxon>
    </lineage>
</organism>
<comment type="caution">
    <text evidence="5">The sequence shown here is derived from an EMBL/GenBank/DDBJ whole genome shotgun (WGS) entry which is preliminary data.</text>
</comment>
<feature type="region of interest" description="Disordered" evidence="1">
    <location>
        <begin position="648"/>
        <end position="669"/>
    </location>
</feature>
<feature type="region of interest" description="Disordered" evidence="1">
    <location>
        <begin position="567"/>
        <end position="603"/>
    </location>
</feature>
<proteinExistence type="predicted"/>
<evidence type="ECO:0000259" key="3">
    <source>
        <dbReference type="Pfam" id="PF14244"/>
    </source>
</evidence>
<feature type="compositionally biased region" description="Polar residues" evidence="1">
    <location>
        <begin position="577"/>
        <end position="586"/>
    </location>
</feature>
<feature type="domain" description="Retroviral polymerase SH3-like" evidence="4">
    <location>
        <begin position="491"/>
        <end position="542"/>
    </location>
</feature>
<name>A0A438GG88_VITVI</name>
<dbReference type="CDD" id="cd09272">
    <property type="entry name" value="RNase_HI_RT_Ty1"/>
    <property type="match status" value="1"/>
</dbReference>
<evidence type="ECO:0000259" key="2">
    <source>
        <dbReference type="Pfam" id="PF07727"/>
    </source>
</evidence>
<dbReference type="Pfam" id="PF25597">
    <property type="entry name" value="SH3_retrovirus"/>
    <property type="match status" value="1"/>
</dbReference>
<feature type="domain" description="Reverse transcriptase Ty1/copia-type" evidence="2">
    <location>
        <begin position="696"/>
        <end position="938"/>
    </location>
</feature>
<dbReference type="PANTHER" id="PTHR11439:SF487">
    <property type="entry name" value="RNA-DIRECTED DNA POLYMERASE"/>
    <property type="match status" value="1"/>
</dbReference>
<accession>A0A438GG88</accession>
<dbReference type="PANTHER" id="PTHR11439">
    <property type="entry name" value="GAG-POL-RELATED RETROTRANSPOSON"/>
    <property type="match status" value="1"/>
</dbReference>
<evidence type="ECO:0000313" key="5">
    <source>
        <dbReference type="EMBL" id="RVW71212.1"/>
    </source>
</evidence>
<gene>
    <name evidence="5" type="primary">RE2_316</name>
    <name evidence="5" type="ORF">CK203_054397</name>
</gene>
<feature type="compositionally biased region" description="Low complexity" evidence="1">
    <location>
        <begin position="319"/>
        <end position="349"/>
    </location>
</feature>
<dbReference type="SUPFAM" id="SSF56672">
    <property type="entry name" value="DNA/RNA polymerases"/>
    <property type="match status" value="1"/>
</dbReference>
<dbReference type="EMBL" id="QGNW01000444">
    <property type="protein sequence ID" value="RVW71212.1"/>
    <property type="molecule type" value="Genomic_DNA"/>
</dbReference>
<dbReference type="InterPro" id="IPR057670">
    <property type="entry name" value="SH3_retrovirus"/>
</dbReference>
<dbReference type="InterPro" id="IPR029472">
    <property type="entry name" value="Copia-like_N"/>
</dbReference>
<dbReference type="Pfam" id="PF14244">
    <property type="entry name" value="Retrotran_gag_3"/>
    <property type="match status" value="1"/>
</dbReference>
<dbReference type="AlphaFoldDB" id="A0A438GG88"/>
<sequence length="1179" mass="131069">MAGDDEQPPLPPPKREMNSPFFLGTGDRPGDFITPTRLRGDNYDDWASDIQLALEARRKFEFLEGTITGPQPPYTQSDWNTVNAMLVSWITNTIDPEVKSTLSKFRDAKRLWEHLKQRYAMVNGPRIQQLKTSIAKCEQSKSMSVTTYYGKLNVLWEELFKHEPLISCTCCSSCTAASLHQARCEQGKLHDFLMGLNTDLYAQLRTNILSQDPLPLLDRAYQLVIQDERVRLAKAVTEDKPAEVLGFAVRTGAGRGRGKTERPVCSHCKKTGHETSTCWSLVACPHCHKHGHDKNNCYEIVGYPEGWLDQNKADGGAGRSRQQAGRGRGSARANAASSTIGASSTKSSTDQLFTPEQWKALAGLIGNAQVPDDRLNGKFDTKSWIIDTGATHHVTGDLSWLFDTIALFECPVGLPNGESVVATQSGSDHTRELIGTGVRRDGLYYFGGAEGDSVQHVSVHNAASTLELWHKRMGHPLETVVKLLPPVGNLKGDKFASRSRKCVFLGYPFGKKGWKLFDLDTKELFVSRDVKFFEDVFPFGNPSAVNIIPDNIVPTVNVEIDSDFADFVDDDADLPNPQAQTQNPNLIQPEPQAHQDLSPGPEVVPTVGLDSLGLDNTSNGQSAPMGKGMRDKFPSVLLRDFVTHTVVAESPSPTTPSPQHPSAIISSNDPKSFKEAMKDVGWQKSMHEEIRALEENGTWTLEPLPNGKRALGSQWVYRTKYFSNGDIERLKSRLVVLGNHQEAGIDYHETFSPVAKMTTVRAFLAIAALKNWELHQMDVHNAFLHGDLEEEVYMKLPPGFESSDPNLVCKLRKSLYGLKQAPRCWFAKLVTTLKGYGFLQSYSDYSLFTYAKGNVQINVLVYVDDLIISGNDSTALKTFKAYLSDCFKMKDLGVLKYFLGIEVARSSAGLFLCQRKYTLDIVSEAGLLGAKPCGFPIEQNHILGLANGELLSNPESYRRLVGRLIYLAVTHPDLAYSVHILSQFMQEPRIEHWEAALRVVRYLKGTSGQGILLRADSDQSLQGWCDSDWAACPVTRRSLSEWLVFLGQSPISWKTKKQHTVSRSSAEAKYRAMAAVTCELKWLKGLLLSLGVHHPKAIKLFCDSQSALHMAKNPVFHERTKHIEVDCHFVRDAITDGLIAPSYVPTVTQLADIFTKALGKKQFDYLLAKLGIFEPHAPT</sequence>
<dbReference type="Pfam" id="PF07727">
    <property type="entry name" value="RVT_2"/>
    <property type="match status" value="1"/>
</dbReference>
<evidence type="ECO:0000313" key="6">
    <source>
        <dbReference type="Proteomes" id="UP000288805"/>
    </source>
</evidence>
<reference evidence="5 6" key="1">
    <citation type="journal article" date="2018" name="PLoS Genet.">
        <title>Population sequencing reveals clonal diversity and ancestral inbreeding in the grapevine cultivar Chardonnay.</title>
        <authorList>
            <person name="Roach M.J."/>
            <person name="Johnson D.L."/>
            <person name="Bohlmann J."/>
            <person name="van Vuuren H.J."/>
            <person name="Jones S.J."/>
            <person name="Pretorius I.S."/>
            <person name="Schmidt S.A."/>
            <person name="Borneman A.R."/>
        </authorList>
    </citation>
    <scope>NUCLEOTIDE SEQUENCE [LARGE SCALE GENOMIC DNA]</scope>
    <source>
        <strain evidence="6">cv. Chardonnay</strain>
        <tissue evidence="5">Leaf</tissue>
    </source>
</reference>
<evidence type="ECO:0000259" key="4">
    <source>
        <dbReference type="Pfam" id="PF25597"/>
    </source>
</evidence>
<feature type="region of interest" description="Disordered" evidence="1">
    <location>
        <begin position="1"/>
        <end position="26"/>
    </location>
</feature>
<evidence type="ECO:0000256" key="1">
    <source>
        <dbReference type="SAM" id="MobiDB-lite"/>
    </source>
</evidence>
<dbReference type="Proteomes" id="UP000288805">
    <property type="component" value="Unassembled WGS sequence"/>
</dbReference>
<protein>
    <submittedName>
        <fullName evidence="5">Retrovirus-related Pol polyprotein from transposon RE2</fullName>
    </submittedName>
</protein>